<dbReference type="NCBIfam" id="TIGR03023">
    <property type="entry name" value="WcaJ_sugtrans"/>
    <property type="match status" value="1"/>
</dbReference>
<dbReference type="RefSeq" id="WP_066514729.1">
    <property type="nucleotide sequence ID" value="NZ_LNCU01000119.1"/>
</dbReference>
<evidence type="ECO:0000256" key="1">
    <source>
        <dbReference type="ARBA" id="ARBA00004141"/>
    </source>
</evidence>
<feature type="transmembrane region" description="Helical" evidence="8">
    <location>
        <begin position="295"/>
        <end position="316"/>
    </location>
</feature>
<feature type="transmembrane region" description="Helical" evidence="8">
    <location>
        <begin position="122"/>
        <end position="145"/>
    </location>
</feature>
<dbReference type="Pfam" id="PF13727">
    <property type="entry name" value="CoA_binding_3"/>
    <property type="match status" value="1"/>
</dbReference>
<evidence type="ECO:0000256" key="8">
    <source>
        <dbReference type="SAM" id="Phobius"/>
    </source>
</evidence>
<evidence type="ECO:0000256" key="4">
    <source>
        <dbReference type="ARBA" id="ARBA00022692"/>
    </source>
</evidence>
<dbReference type="Pfam" id="PF02397">
    <property type="entry name" value="Bac_transf"/>
    <property type="match status" value="1"/>
</dbReference>
<feature type="transmembrane region" description="Helical" evidence="8">
    <location>
        <begin position="99"/>
        <end position="116"/>
    </location>
</feature>
<proteinExistence type="inferred from homology"/>
<keyword evidence="7" id="KW-0270">Exopolysaccharide synthesis</keyword>
<keyword evidence="6 8" id="KW-0472">Membrane</keyword>
<protein>
    <submittedName>
        <fullName evidence="10">Undecaprenyl-phosphate glucose phosphotransferase</fullName>
    </submittedName>
</protein>
<name>A0A120FHJ1_9BRAD</name>
<evidence type="ECO:0000256" key="3">
    <source>
        <dbReference type="ARBA" id="ARBA00022679"/>
    </source>
</evidence>
<feature type="transmembrane region" description="Helical" evidence="8">
    <location>
        <begin position="61"/>
        <end position="79"/>
    </location>
</feature>
<comment type="similarity">
    <text evidence="2">Belongs to the bacterial sugar transferase family.</text>
</comment>
<dbReference type="AlphaFoldDB" id="A0A120FHJ1"/>
<dbReference type="InterPro" id="IPR017473">
    <property type="entry name" value="Undecaprenyl-P_gluc_Ptfrase"/>
</dbReference>
<sequence>MSATTYGSDGLRILTSNRGTSLQRPFQLFVIGGDFLLILLSYMAASALYREFMNSPTDPDNSLGAGLIVGIVFVVAAYFQGAYDNHRLLNTLWQSRKVVFTWLFALTTLAVAAFLLKSTANLSRGTIILFTVIGAVGLVTHRVMWRYCLSSSFAKERLIDRKVILLSLRSLDFTSNRFKDLRKHGFDVVRHFVLSVGPDQDDAAWSEQISDVIRQSRAADVDEYLVAIDWNELPMLQKLSQHLRVVPQPIRLLPDFPIADLVSRPFLPVSGTVAIEIQRPPLSVFERVQKRCLDVGLASFALLMLAPLILTAALLVKLDTAGPIIFRQSRRGFNGKPFQIWKFRSMTVTENGSAVTQATKQDKRVTRVGRFLRKTSIDELPQLWNVLRGEMSLVGPRPHALAHDNYYDQLISKYVYRHHMKPGLTGWAQVNGFRGETPTIDLMEKRVEYDVWYVSNWSIWLDIRIIIRTATALMYQEAY</sequence>
<dbReference type="PANTHER" id="PTHR30576">
    <property type="entry name" value="COLANIC BIOSYNTHESIS UDP-GLUCOSE LIPID CARRIER TRANSFERASE"/>
    <property type="match status" value="1"/>
</dbReference>
<dbReference type="GO" id="GO:0016020">
    <property type="term" value="C:membrane"/>
    <property type="evidence" value="ECO:0007669"/>
    <property type="project" value="UniProtKB-SubCell"/>
</dbReference>
<evidence type="ECO:0000313" key="11">
    <source>
        <dbReference type="Proteomes" id="UP000057737"/>
    </source>
</evidence>
<dbReference type="InterPro" id="IPR017475">
    <property type="entry name" value="EPS_sugar_tfrase"/>
</dbReference>
<feature type="transmembrane region" description="Helical" evidence="8">
    <location>
        <begin position="28"/>
        <end position="49"/>
    </location>
</feature>
<evidence type="ECO:0000256" key="7">
    <source>
        <dbReference type="ARBA" id="ARBA00023169"/>
    </source>
</evidence>
<dbReference type="InterPro" id="IPR003362">
    <property type="entry name" value="Bact_transf"/>
</dbReference>
<keyword evidence="5 8" id="KW-1133">Transmembrane helix</keyword>
<accession>A0A120FHJ1</accession>
<evidence type="ECO:0000256" key="5">
    <source>
        <dbReference type="ARBA" id="ARBA00022989"/>
    </source>
</evidence>
<evidence type="ECO:0000259" key="9">
    <source>
        <dbReference type="Pfam" id="PF02397"/>
    </source>
</evidence>
<reference evidence="10 11" key="1">
    <citation type="submission" date="2015-11" db="EMBL/GenBank/DDBJ databases">
        <title>Draft Genome Sequence of the Strain BR 10303 (Bradyrhizobium sp.) isolated from nodules of Centrolobium paraense.</title>
        <authorList>
            <person name="Zelli J.E."/>
            <person name="Simoes-Araujo J.L."/>
            <person name="Barauna A.C."/>
            <person name="Silva K."/>
        </authorList>
    </citation>
    <scope>NUCLEOTIDE SEQUENCE [LARGE SCALE GENOMIC DNA]</scope>
    <source>
        <strain evidence="10 11">BR 10303</strain>
    </source>
</reference>
<evidence type="ECO:0000256" key="2">
    <source>
        <dbReference type="ARBA" id="ARBA00006464"/>
    </source>
</evidence>
<evidence type="ECO:0000256" key="6">
    <source>
        <dbReference type="ARBA" id="ARBA00023136"/>
    </source>
</evidence>
<gene>
    <name evidence="10" type="ORF">AS156_22170</name>
</gene>
<comment type="caution">
    <text evidence="10">The sequence shown here is derived from an EMBL/GenBank/DDBJ whole genome shotgun (WGS) entry which is preliminary data.</text>
</comment>
<keyword evidence="4 8" id="KW-0812">Transmembrane</keyword>
<evidence type="ECO:0000313" key="10">
    <source>
        <dbReference type="EMBL" id="KWV46024.1"/>
    </source>
</evidence>
<dbReference type="Proteomes" id="UP000057737">
    <property type="component" value="Unassembled WGS sequence"/>
</dbReference>
<dbReference type="PANTHER" id="PTHR30576:SF21">
    <property type="entry name" value="UDP-GLUCOSE:UNDECAPRENYL-PHOSPHATE GLUCOSE-1-PHOSPHATE TRANSFERASE"/>
    <property type="match status" value="1"/>
</dbReference>
<keyword evidence="3 10" id="KW-0808">Transferase</keyword>
<organism evidence="10 11">
    <name type="scientific">Bradyrhizobium macuxiense</name>
    <dbReference type="NCBI Taxonomy" id="1755647"/>
    <lineage>
        <taxon>Bacteria</taxon>
        <taxon>Pseudomonadati</taxon>
        <taxon>Pseudomonadota</taxon>
        <taxon>Alphaproteobacteria</taxon>
        <taxon>Hyphomicrobiales</taxon>
        <taxon>Nitrobacteraceae</taxon>
        <taxon>Bradyrhizobium</taxon>
    </lineage>
</organism>
<dbReference type="GO" id="GO:0000271">
    <property type="term" value="P:polysaccharide biosynthetic process"/>
    <property type="evidence" value="ECO:0007669"/>
    <property type="project" value="UniProtKB-KW"/>
</dbReference>
<keyword evidence="11" id="KW-1185">Reference proteome</keyword>
<dbReference type="OrthoDB" id="9808602at2"/>
<dbReference type="NCBIfam" id="TIGR03025">
    <property type="entry name" value="EPS_sugtrans"/>
    <property type="match status" value="1"/>
</dbReference>
<dbReference type="EMBL" id="LNCU01000119">
    <property type="protein sequence ID" value="KWV46024.1"/>
    <property type="molecule type" value="Genomic_DNA"/>
</dbReference>
<dbReference type="GO" id="GO:0089702">
    <property type="term" value="F:undecaprenyl-phosphate glucose phosphotransferase activity"/>
    <property type="evidence" value="ECO:0007669"/>
    <property type="project" value="TreeGrafter"/>
</dbReference>
<feature type="domain" description="Bacterial sugar transferase" evidence="9">
    <location>
        <begin position="290"/>
        <end position="473"/>
    </location>
</feature>
<dbReference type="GO" id="GO:0009242">
    <property type="term" value="P:colanic acid biosynthetic process"/>
    <property type="evidence" value="ECO:0007669"/>
    <property type="project" value="TreeGrafter"/>
</dbReference>
<comment type="subcellular location">
    <subcellularLocation>
        <location evidence="1">Membrane</location>
        <topology evidence="1">Multi-pass membrane protein</topology>
    </subcellularLocation>
</comment>